<dbReference type="Proteomes" id="UP000184240">
    <property type="component" value="Unassembled WGS sequence"/>
</dbReference>
<evidence type="ECO:0000313" key="4">
    <source>
        <dbReference type="EMBL" id="RXG28201.1"/>
    </source>
</evidence>
<keyword evidence="3" id="KW-0732">Signal</keyword>
<dbReference type="Proteomes" id="UP000290037">
    <property type="component" value="Unassembled WGS sequence"/>
</dbReference>
<evidence type="ECO:0000256" key="2">
    <source>
        <dbReference type="ARBA" id="ARBA00014024"/>
    </source>
</evidence>
<dbReference type="STRING" id="573501.SAMN04487999_2734"/>
<reference evidence="4 7" key="3">
    <citation type="submission" date="2018-07" db="EMBL/GenBank/DDBJ databases">
        <title>Leeuwenhoekiella genomics.</title>
        <authorList>
            <person name="Tahon G."/>
            <person name="Willems A."/>
        </authorList>
    </citation>
    <scope>NUCLEOTIDE SEQUENCE [LARGE SCALE GENOMIC DNA]</scope>
    <source>
        <strain evidence="4 7">LMG 24856</strain>
    </source>
</reference>
<dbReference type="EMBL" id="FQXT01000005">
    <property type="protein sequence ID" value="SHI20277.1"/>
    <property type="molecule type" value="Genomic_DNA"/>
</dbReference>
<dbReference type="OrthoDB" id="1524955at2"/>
<evidence type="ECO:0000256" key="1">
    <source>
        <dbReference type="ARBA" id="ARBA00003989"/>
    </source>
</evidence>
<accession>A0A1M5Z7P9</accession>
<evidence type="ECO:0000313" key="5">
    <source>
        <dbReference type="EMBL" id="SHI20277.1"/>
    </source>
</evidence>
<gene>
    <name evidence="4" type="ORF">DSM01_2711</name>
    <name evidence="5" type="ORF">SAMN04487999_2734</name>
</gene>
<dbReference type="AlphaFoldDB" id="A0A1M5Z7P9"/>
<evidence type="ECO:0000313" key="7">
    <source>
        <dbReference type="Proteomes" id="UP000290037"/>
    </source>
</evidence>
<proteinExistence type="predicted"/>
<organism evidence="5 6">
    <name type="scientific">Leeuwenhoekiella palythoae</name>
    <dbReference type="NCBI Taxonomy" id="573501"/>
    <lineage>
        <taxon>Bacteria</taxon>
        <taxon>Pseudomonadati</taxon>
        <taxon>Bacteroidota</taxon>
        <taxon>Flavobacteriia</taxon>
        <taxon>Flavobacteriales</taxon>
        <taxon>Flavobacteriaceae</taxon>
        <taxon>Leeuwenhoekiella</taxon>
    </lineage>
</organism>
<dbReference type="InterPro" id="IPR018900">
    <property type="entry name" value="Curli_CsgE"/>
</dbReference>
<comment type="function">
    <text evidence="1">May be involved in the biogenesis of curli organelles.</text>
</comment>
<sequence>MYSTVNAQFINQEIEAKILVEDSGEFYEFLAIAENKSLADQSFKYEFATFIRDKDNRVKKDSLVGRFGLASQSRERLNKITISRAEERRVIVMLVVYSLEGKPLGQDRVVLNDNNVSESIVLDKPKHPANNDMAPSQDGFFVQGLVVENSITKMGQDFYRLFYSKYYLSGLKSEKDIVIDELPFRARTTRISVKVDNQLVWQFFSNPSQEFLKRQSDMAFNRVVAQLQQIQNTKDQITRY</sequence>
<protein>
    <recommendedName>
        <fullName evidence="2">Curli production assembly/transport component CsgE</fullName>
    </recommendedName>
</protein>
<keyword evidence="7" id="KW-1185">Reference proteome</keyword>
<dbReference type="Pfam" id="PF10627">
    <property type="entry name" value="CsgE"/>
    <property type="match status" value="1"/>
</dbReference>
<dbReference type="EMBL" id="QOVN01000005">
    <property type="protein sequence ID" value="RXG28201.1"/>
    <property type="molecule type" value="Genomic_DNA"/>
</dbReference>
<reference evidence="6" key="2">
    <citation type="submission" date="2016-11" db="EMBL/GenBank/DDBJ databases">
        <authorList>
            <person name="Varghese N."/>
            <person name="Submissions S."/>
        </authorList>
    </citation>
    <scope>NUCLEOTIDE SEQUENCE [LARGE SCALE GENOMIC DNA]</scope>
    <source>
        <strain evidence="6">DSM 19859</strain>
    </source>
</reference>
<evidence type="ECO:0000313" key="6">
    <source>
        <dbReference type="Proteomes" id="UP000184240"/>
    </source>
</evidence>
<evidence type="ECO:0000256" key="3">
    <source>
        <dbReference type="ARBA" id="ARBA00022729"/>
    </source>
</evidence>
<name>A0A1M5Z7P9_9FLAO</name>
<reference evidence="5" key="1">
    <citation type="submission" date="2016-11" db="EMBL/GenBank/DDBJ databases">
        <authorList>
            <person name="Jaros S."/>
            <person name="Januszkiewicz K."/>
            <person name="Wedrychowicz H."/>
        </authorList>
    </citation>
    <scope>NUCLEOTIDE SEQUENCE [LARGE SCALE GENOMIC DNA]</scope>
    <source>
        <strain evidence="5">DSM 19859</strain>
    </source>
</reference>
<dbReference type="RefSeq" id="WP_128755733.1">
    <property type="nucleotide sequence ID" value="NZ_FQXT01000005.1"/>
</dbReference>